<dbReference type="PROSITE" id="PS50887">
    <property type="entry name" value="GGDEF"/>
    <property type="match status" value="1"/>
</dbReference>
<proteinExistence type="predicted"/>
<keyword evidence="8" id="KW-1185">Reference proteome</keyword>
<dbReference type="EMBL" id="LT629736">
    <property type="protein sequence ID" value="SDS61888.1"/>
    <property type="molecule type" value="Genomic_DNA"/>
</dbReference>
<dbReference type="GO" id="GO:0043709">
    <property type="term" value="P:cell adhesion involved in single-species biofilm formation"/>
    <property type="evidence" value="ECO:0007669"/>
    <property type="project" value="TreeGrafter"/>
</dbReference>
<dbReference type="NCBIfam" id="TIGR00254">
    <property type="entry name" value="GGDEF"/>
    <property type="match status" value="1"/>
</dbReference>
<feature type="domain" description="GGDEF" evidence="6">
    <location>
        <begin position="180"/>
        <end position="309"/>
    </location>
</feature>
<dbReference type="InterPro" id="IPR050469">
    <property type="entry name" value="Diguanylate_Cyclase"/>
</dbReference>
<dbReference type="SUPFAM" id="SSF55073">
    <property type="entry name" value="Nucleotide cyclase"/>
    <property type="match status" value="1"/>
</dbReference>
<dbReference type="RefSeq" id="WP_093393594.1">
    <property type="nucleotide sequence ID" value="NZ_LT629736.1"/>
</dbReference>
<dbReference type="Gene3D" id="3.30.70.270">
    <property type="match status" value="1"/>
</dbReference>
<dbReference type="Proteomes" id="UP000243207">
    <property type="component" value="Chromosome I"/>
</dbReference>
<comment type="catalytic activity">
    <reaction evidence="4">
        <text>2 GTP = 3',3'-c-di-GMP + 2 diphosphate</text>
        <dbReference type="Rhea" id="RHEA:24898"/>
        <dbReference type="ChEBI" id="CHEBI:33019"/>
        <dbReference type="ChEBI" id="CHEBI:37565"/>
        <dbReference type="ChEBI" id="CHEBI:58805"/>
        <dbReference type="EC" id="2.7.7.65"/>
    </reaction>
</comment>
<dbReference type="InterPro" id="IPR043128">
    <property type="entry name" value="Rev_trsase/Diguanyl_cyclase"/>
</dbReference>
<evidence type="ECO:0000313" key="7">
    <source>
        <dbReference type="EMBL" id="SDS61888.1"/>
    </source>
</evidence>
<evidence type="ECO:0000256" key="4">
    <source>
        <dbReference type="ARBA" id="ARBA00034247"/>
    </source>
</evidence>
<sequence>MSSTHGNTIDFDSAKLKLSQGTTRSAPAKPAAGRPTPVAAVLQRLSHLLQTSLELERVLEMFFQELAHNLAVDGMEYRNDGRRFQTKFGQSATHRCSYRITHGGEYLGDLQFSRQKRFSEAQLEALETFIGSLLYPLRNAILYHEAVSSALNDSLTNTGNRLAFNQALDREVQLSIRHRTPLSLLVVDIDHFKQINDRFGHAYGDEALKAMASCTHHCLRSVDSLFRLGGEEFVVLLNNTDLTAAQIVAERIRRAIEEMQFEVDGQPISMTVSLGAVMRHPEETSRDLIDRCDKLMYQAKQAGRNQVML</sequence>
<comment type="subcellular location">
    <subcellularLocation>
        <location evidence="2">Cell inner membrane</location>
    </subcellularLocation>
</comment>
<dbReference type="EC" id="2.7.7.65" evidence="3"/>
<dbReference type="SMART" id="SM00267">
    <property type="entry name" value="GGDEF"/>
    <property type="match status" value="1"/>
</dbReference>
<evidence type="ECO:0000256" key="2">
    <source>
        <dbReference type="ARBA" id="ARBA00004533"/>
    </source>
</evidence>
<dbReference type="Pfam" id="PF00990">
    <property type="entry name" value="GGDEF"/>
    <property type="match status" value="1"/>
</dbReference>
<dbReference type="InterPro" id="IPR000160">
    <property type="entry name" value="GGDEF_dom"/>
</dbReference>
<dbReference type="FunFam" id="3.30.70.270:FF:000001">
    <property type="entry name" value="Diguanylate cyclase domain protein"/>
    <property type="match status" value="1"/>
</dbReference>
<evidence type="ECO:0000259" key="6">
    <source>
        <dbReference type="PROSITE" id="PS50887"/>
    </source>
</evidence>
<protein>
    <recommendedName>
        <fullName evidence="3">diguanylate cyclase</fullName>
        <ecNumber evidence="3">2.7.7.65</ecNumber>
    </recommendedName>
</protein>
<dbReference type="GO" id="GO:0052621">
    <property type="term" value="F:diguanylate cyclase activity"/>
    <property type="evidence" value="ECO:0007669"/>
    <property type="project" value="UniProtKB-EC"/>
</dbReference>
<evidence type="ECO:0000256" key="3">
    <source>
        <dbReference type="ARBA" id="ARBA00012528"/>
    </source>
</evidence>
<dbReference type="AlphaFoldDB" id="A0A1H1TNT0"/>
<gene>
    <name evidence="7" type="ORF">SAMN05216421_1855</name>
</gene>
<evidence type="ECO:0000313" key="8">
    <source>
        <dbReference type="Proteomes" id="UP000243207"/>
    </source>
</evidence>
<dbReference type="GO" id="GO:1902201">
    <property type="term" value="P:negative regulation of bacterial-type flagellum-dependent cell motility"/>
    <property type="evidence" value="ECO:0007669"/>
    <property type="project" value="TreeGrafter"/>
</dbReference>
<evidence type="ECO:0000256" key="1">
    <source>
        <dbReference type="ARBA" id="ARBA00001946"/>
    </source>
</evidence>
<dbReference type="GO" id="GO:0005886">
    <property type="term" value="C:plasma membrane"/>
    <property type="evidence" value="ECO:0007669"/>
    <property type="project" value="UniProtKB-SubCell"/>
</dbReference>
<dbReference type="STRING" id="487184.SAMN05216421_1855"/>
<feature type="region of interest" description="Disordered" evidence="5">
    <location>
        <begin position="1"/>
        <end position="35"/>
    </location>
</feature>
<dbReference type="PANTHER" id="PTHR45138">
    <property type="entry name" value="REGULATORY COMPONENTS OF SENSORY TRANSDUCTION SYSTEM"/>
    <property type="match status" value="1"/>
</dbReference>
<accession>A0A1H1TNT0</accession>
<evidence type="ECO:0000256" key="5">
    <source>
        <dbReference type="SAM" id="MobiDB-lite"/>
    </source>
</evidence>
<comment type="cofactor">
    <cofactor evidence="1">
        <name>Mg(2+)</name>
        <dbReference type="ChEBI" id="CHEBI:18420"/>
    </cofactor>
</comment>
<dbReference type="InterPro" id="IPR029787">
    <property type="entry name" value="Nucleotide_cyclase"/>
</dbReference>
<dbReference type="PANTHER" id="PTHR45138:SF9">
    <property type="entry name" value="DIGUANYLATE CYCLASE DGCM-RELATED"/>
    <property type="match status" value="1"/>
</dbReference>
<dbReference type="CDD" id="cd01949">
    <property type="entry name" value="GGDEF"/>
    <property type="match status" value="1"/>
</dbReference>
<name>A0A1H1TNT0_9GAMM</name>
<organism evidence="7 8">
    <name type="scientific">Halopseudomonas xinjiangensis</name>
    <dbReference type="NCBI Taxonomy" id="487184"/>
    <lineage>
        <taxon>Bacteria</taxon>
        <taxon>Pseudomonadati</taxon>
        <taxon>Pseudomonadota</taxon>
        <taxon>Gammaproteobacteria</taxon>
        <taxon>Pseudomonadales</taxon>
        <taxon>Pseudomonadaceae</taxon>
        <taxon>Halopseudomonas</taxon>
    </lineage>
</organism>
<dbReference type="OrthoDB" id="9812260at2"/>
<reference evidence="8" key="1">
    <citation type="submission" date="2016-10" db="EMBL/GenBank/DDBJ databases">
        <authorList>
            <person name="Varghese N."/>
            <person name="Submissions S."/>
        </authorList>
    </citation>
    <scope>NUCLEOTIDE SEQUENCE [LARGE SCALE GENOMIC DNA]</scope>
    <source>
        <strain evidence="8">NRRL B-51270</strain>
    </source>
</reference>